<accession>A0A0C3QAT5</accession>
<dbReference type="Proteomes" id="UP000054248">
    <property type="component" value="Unassembled WGS sequence"/>
</dbReference>
<protein>
    <submittedName>
        <fullName evidence="1">Uncharacterized protein</fullName>
    </submittedName>
</protein>
<keyword evidence="2" id="KW-1185">Reference proteome</keyword>
<organism evidence="1 2">
    <name type="scientific">Tulasnella calospora MUT 4182</name>
    <dbReference type="NCBI Taxonomy" id="1051891"/>
    <lineage>
        <taxon>Eukaryota</taxon>
        <taxon>Fungi</taxon>
        <taxon>Dikarya</taxon>
        <taxon>Basidiomycota</taxon>
        <taxon>Agaricomycotina</taxon>
        <taxon>Agaricomycetes</taxon>
        <taxon>Cantharellales</taxon>
        <taxon>Tulasnellaceae</taxon>
        <taxon>Tulasnella</taxon>
    </lineage>
</organism>
<evidence type="ECO:0000313" key="2">
    <source>
        <dbReference type="Proteomes" id="UP000054248"/>
    </source>
</evidence>
<name>A0A0C3QAT5_9AGAM</name>
<gene>
    <name evidence="1" type="ORF">M407DRAFT_190617</name>
</gene>
<evidence type="ECO:0000313" key="1">
    <source>
        <dbReference type="EMBL" id="KIO27445.1"/>
    </source>
</evidence>
<reference evidence="2" key="2">
    <citation type="submission" date="2015-01" db="EMBL/GenBank/DDBJ databases">
        <title>Evolutionary Origins and Diversification of the Mycorrhizal Mutualists.</title>
        <authorList>
            <consortium name="DOE Joint Genome Institute"/>
            <consortium name="Mycorrhizal Genomics Consortium"/>
            <person name="Kohler A."/>
            <person name="Kuo A."/>
            <person name="Nagy L.G."/>
            <person name="Floudas D."/>
            <person name="Copeland A."/>
            <person name="Barry K.W."/>
            <person name="Cichocki N."/>
            <person name="Veneault-Fourrey C."/>
            <person name="LaButti K."/>
            <person name="Lindquist E.A."/>
            <person name="Lipzen A."/>
            <person name="Lundell T."/>
            <person name="Morin E."/>
            <person name="Murat C."/>
            <person name="Riley R."/>
            <person name="Ohm R."/>
            <person name="Sun H."/>
            <person name="Tunlid A."/>
            <person name="Henrissat B."/>
            <person name="Grigoriev I.V."/>
            <person name="Hibbett D.S."/>
            <person name="Martin F."/>
        </authorList>
    </citation>
    <scope>NUCLEOTIDE SEQUENCE [LARGE SCALE GENOMIC DNA]</scope>
    <source>
        <strain evidence="2">MUT 4182</strain>
    </source>
</reference>
<dbReference type="HOGENOM" id="CLU_2499552_0_0_1"/>
<reference evidence="1 2" key="1">
    <citation type="submission" date="2014-04" db="EMBL/GenBank/DDBJ databases">
        <authorList>
            <consortium name="DOE Joint Genome Institute"/>
            <person name="Kuo A."/>
            <person name="Girlanda M."/>
            <person name="Perotto S."/>
            <person name="Kohler A."/>
            <person name="Nagy L.G."/>
            <person name="Floudas D."/>
            <person name="Copeland A."/>
            <person name="Barry K.W."/>
            <person name="Cichocki N."/>
            <person name="Veneault-Fourrey C."/>
            <person name="LaButti K."/>
            <person name="Lindquist E.A."/>
            <person name="Lipzen A."/>
            <person name="Lundell T."/>
            <person name="Morin E."/>
            <person name="Murat C."/>
            <person name="Sun H."/>
            <person name="Tunlid A."/>
            <person name="Henrissat B."/>
            <person name="Grigoriev I.V."/>
            <person name="Hibbett D.S."/>
            <person name="Martin F."/>
            <person name="Nordberg H.P."/>
            <person name="Cantor M.N."/>
            <person name="Hua S.X."/>
        </authorList>
    </citation>
    <scope>NUCLEOTIDE SEQUENCE [LARGE SCALE GENOMIC DNA]</scope>
    <source>
        <strain evidence="1 2">MUT 4182</strain>
    </source>
</reference>
<dbReference type="EMBL" id="KN823008">
    <property type="protein sequence ID" value="KIO27445.1"/>
    <property type="molecule type" value="Genomic_DNA"/>
</dbReference>
<sequence>MSILRSISSGRPRRSSRHCRLPFLRKRTLSKPKHFKPSVAIDLGTVPKQRKSVGRWIGDAASSRVFALQSGTWRHNTLIERRLQPG</sequence>
<proteinExistence type="predicted"/>
<dbReference type="AlphaFoldDB" id="A0A0C3QAT5"/>